<keyword evidence="2" id="KW-1185">Reference proteome</keyword>
<sequence>MEKARVVFGKNGVKVEEVSLPSPIDDARVLAHLHTAIMSGEAQVALLSEYRMHKHKLTPDICGIVEDANGITQKERLNATDLLSSMRPGLDELAKKYLVIVAPSTVDEAPLGLGDIGSPVFNTLWTGSHVPVINIPACFGANGLPVGISLVAARNHDQHLLKMARVLSSILIAQIR</sequence>
<dbReference type="AlphaFoldDB" id="A0A7U2I6L5"/>
<dbReference type="SUPFAM" id="SSF75304">
    <property type="entry name" value="Amidase signature (AS) enzymes"/>
    <property type="match status" value="1"/>
</dbReference>
<dbReference type="OrthoDB" id="3693811at2759"/>
<accession>A0A7U2I6L5</accession>
<dbReference type="InterPro" id="IPR036928">
    <property type="entry name" value="AS_sf"/>
</dbReference>
<organism evidence="1 2">
    <name type="scientific">Phaeosphaeria nodorum (strain SN15 / ATCC MYA-4574 / FGSC 10173)</name>
    <name type="common">Glume blotch fungus</name>
    <name type="synonym">Parastagonospora nodorum</name>
    <dbReference type="NCBI Taxonomy" id="321614"/>
    <lineage>
        <taxon>Eukaryota</taxon>
        <taxon>Fungi</taxon>
        <taxon>Dikarya</taxon>
        <taxon>Ascomycota</taxon>
        <taxon>Pezizomycotina</taxon>
        <taxon>Dothideomycetes</taxon>
        <taxon>Pleosporomycetidae</taxon>
        <taxon>Pleosporales</taxon>
        <taxon>Pleosporineae</taxon>
        <taxon>Phaeosphaeriaceae</taxon>
        <taxon>Parastagonospora</taxon>
    </lineage>
</organism>
<dbReference type="EMBL" id="CP069037">
    <property type="protein sequence ID" value="QRD03725.1"/>
    <property type="molecule type" value="Genomic_DNA"/>
</dbReference>
<dbReference type="Gene3D" id="3.90.1300.10">
    <property type="entry name" value="Amidase signature (AS) domain"/>
    <property type="match status" value="1"/>
</dbReference>
<name>A0A7U2I6L5_PHANO</name>
<evidence type="ECO:0000313" key="1">
    <source>
        <dbReference type="EMBL" id="QRD03725.1"/>
    </source>
</evidence>
<evidence type="ECO:0008006" key="3">
    <source>
        <dbReference type="Google" id="ProtNLM"/>
    </source>
</evidence>
<protein>
    <recommendedName>
        <fullName evidence="3">Amidase domain-containing protein</fullName>
    </recommendedName>
</protein>
<proteinExistence type="predicted"/>
<dbReference type="Proteomes" id="UP000663193">
    <property type="component" value="Chromosome 15"/>
</dbReference>
<reference evidence="2" key="1">
    <citation type="journal article" date="2021" name="BMC Genomics">
        <title>Chromosome-level genome assembly and manually-curated proteome of model necrotroph Parastagonospora nodorum Sn15 reveals a genome-wide trove of candidate effector homologs, and redundancy of virulence-related functions within an accessory chromosome.</title>
        <authorList>
            <person name="Bertazzoni S."/>
            <person name="Jones D.A.B."/>
            <person name="Phan H.T."/>
            <person name="Tan K.-C."/>
            <person name="Hane J.K."/>
        </authorList>
    </citation>
    <scope>NUCLEOTIDE SEQUENCE [LARGE SCALE GENOMIC DNA]</scope>
    <source>
        <strain evidence="2">SN15 / ATCC MYA-4574 / FGSC 10173)</strain>
    </source>
</reference>
<gene>
    <name evidence="1" type="ORF">JI435_442310</name>
</gene>
<dbReference type="VEuPathDB" id="FungiDB:JI435_442310"/>
<evidence type="ECO:0000313" key="2">
    <source>
        <dbReference type="Proteomes" id="UP000663193"/>
    </source>
</evidence>